<keyword evidence="4" id="KW-0547">Nucleotide-binding</keyword>
<evidence type="ECO:0000256" key="2">
    <source>
        <dbReference type="ARBA" id="ARBA00023002"/>
    </source>
</evidence>
<dbReference type="HOGENOM" id="CLU_030140_0_2_7"/>
<protein>
    <recommendedName>
        <fullName evidence="7">Glyceraldehyde-3-phosphate dehydrogenase</fullName>
        <ecNumber evidence="7">1.2.1.-</ecNumber>
    </recommendedName>
</protein>
<dbReference type="InterPro" id="IPR020831">
    <property type="entry name" value="GlycerAld/Erythrose_P_DH"/>
</dbReference>
<evidence type="ECO:0000256" key="6">
    <source>
        <dbReference type="RuleBase" id="RU000397"/>
    </source>
</evidence>
<dbReference type="GO" id="GO:0050661">
    <property type="term" value="F:NADP binding"/>
    <property type="evidence" value="ECO:0007669"/>
    <property type="project" value="InterPro"/>
</dbReference>
<dbReference type="InterPro" id="IPR036291">
    <property type="entry name" value="NAD(P)-bd_dom_sf"/>
</dbReference>
<dbReference type="CDD" id="cd05214">
    <property type="entry name" value="GAPDH_I_N"/>
    <property type="match status" value="1"/>
</dbReference>
<keyword evidence="4" id="KW-0520">NAD</keyword>
<dbReference type="EC" id="1.2.1.-" evidence="7"/>
<feature type="binding site" evidence="4">
    <location>
        <position position="125"/>
    </location>
    <ligand>
        <name>NAD(+)</name>
        <dbReference type="ChEBI" id="CHEBI:57540"/>
    </ligand>
</feature>
<dbReference type="PATRIC" id="fig|182217.3.peg.1228"/>
<dbReference type="Pfam" id="PF00044">
    <property type="entry name" value="Gp_dh_N"/>
    <property type="match status" value="1"/>
</dbReference>
<dbReference type="STRING" id="182217.HCW_05795"/>
<feature type="site" description="Activates thiol group during catalysis" evidence="5">
    <location>
        <position position="187"/>
    </location>
</feature>
<accession>I0ENA2</accession>
<name>I0ENA2_HELC0</name>
<dbReference type="SMART" id="SM00846">
    <property type="entry name" value="Gp_dh_N"/>
    <property type="match status" value="1"/>
</dbReference>
<dbReference type="PROSITE" id="PS00071">
    <property type="entry name" value="GAPDH"/>
    <property type="match status" value="1"/>
</dbReference>
<dbReference type="InterPro" id="IPR020829">
    <property type="entry name" value="GlycerAld_3-P_DH_cat"/>
</dbReference>
<keyword evidence="10" id="KW-1185">Reference proteome</keyword>
<evidence type="ECO:0000256" key="4">
    <source>
        <dbReference type="PIRSR" id="PIRSR000149-3"/>
    </source>
</evidence>
<dbReference type="PRINTS" id="PR00078">
    <property type="entry name" value="G3PDHDRGNASE"/>
</dbReference>
<evidence type="ECO:0000313" key="10">
    <source>
        <dbReference type="Proteomes" id="UP000005010"/>
    </source>
</evidence>
<proteinExistence type="inferred from homology"/>
<dbReference type="InterPro" id="IPR006424">
    <property type="entry name" value="Glyceraldehyde-3-P_DH_1"/>
</dbReference>
<dbReference type="GO" id="GO:0051287">
    <property type="term" value="F:NAD binding"/>
    <property type="evidence" value="ECO:0007669"/>
    <property type="project" value="InterPro"/>
</dbReference>
<keyword evidence="2 7" id="KW-0560">Oxidoreductase</keyword>
<dbReference type="Pfam" id="PF02800">
    <property type="entry name" value="Gp_dh_C"/>
    <property type="match status" value="1"/>
</dbReference>
<evidence type="ECO:0000313" key="9">
    <source>
        <dbReference type="EMBL" id="AFI04421.1"/>
    </source>
</evidence>
<dbReference type="GO" id="GO:0006006">
    <property type="term" value="P:glucose metabolic process"/>
    <property type="evidence" value="ECO:0007669"/>
    <property type="project" value="InterPro"/>
</dbReference>
<sequence length="343" mass="38968">MKIFINGFGRIGRCVLRAIIERYYNFHNTPLIAPQIEIAGINDPANWEILSYLLEHDSTHQLFFQEVSHSNNKLKIGSLEIPTYNSIENLDLKDVDVLIECSGKFLEPKLLEHYLELGAKKVVLSAPFINEYDENKYPTLVYGINHTIYKNQSIFSNASCTTNAIAPICGLIDEVFGIQEGMLTTIHSYTSDQHLMDSAHKKDKRRSRAAANNIIPTTTKAALALHKVLPNLKNKMHGHSVRVPTIDVSMIDLSLQLQKVASKEQINTLFIEASKGHLKNILDIDLKERVSSDFISNPHSVVVALDLTFTLKNMVKIMAWYDNEWGYSNRLIDIAFFAYQYQQ</sequence>
<feature type="binding site" evidence="4">
    <location>
        <begin position="10"/>
        <end position="11"/>
    </location>
    <ligand>
        <name>NAD(+)</name>
        <dbReference type="ChEBI" id="CHEBI:57540"/>
    </ligand>
</feature>
<dbReference type="CDD" id="cd18126">
    <property type="entry name" value="GAPDH_I_C"/>
    <property type="match status" value="1"/>
</dbReference>
<dbReference type="NCBIfam" id="TIGR01534">
    <property type="entry name" value="GAPDH-I"/>
    <property type="match status" value="1"/>
</dbReference>
<evidence type="ECO:0000256" key="3">
    <source>
        <dbReference type="PIRSR" id="PIRSR000149-1"/>
    </source>
</evidence>
<dbReference type="Proteomes" id="UP000005010">
    <property type="component" value="Chromosome"/>
</dbReference>
<dbReference type="AlphaFoldDB" id="I0ENA2"/>
<gene>
    <name evidence="9" type="ordered locus">HCW_05795</name>
</gene>
<dbReference type="EMBL" id="CP003479">
    <property type="protein sequence ID" value="AFI04421.1"/>
    <property type="molecule type" value="Genomic_DNA"/>
</dbReference>
<dbReference type="PANTHER" id="PTHR43148">
    <property type="entry name" value="GLYCERALDEHYDE-3-PHOSPHATE DEHYDROGENASE 2"/>
    <property type="match status" value="1"/>
</dbReference>
<dbReference type="FunFam" id="3.30.360.10:FF:000002">
    <property type="entry name" value="Glyceraldehyde-3-phosphate dehydrogenase"/>
    <property type="match status" value="1"/>
</dbReference>
<dbReference type="InterPro" id="IPR020828">
    <property type="entry name" value="GlycerAld_3-P_DH_NAD(P)-bd"/>
</dbReference>
<feature type="binding site" evidence="4">
    <location>
        <position position="43"/>
    </location>
    <ligand>
        <name>NAD(+)</name>
        <dbReference type="ChEBI" id="CHEBI:57540"/>
    </ligand>
</feature>
<evidence type="ECO:0000256" key="1">
    <source>
        <dbReference type="ARBA" id="ARBA00007406"/>
    </source>
</evidence>
<dbReference type="PIRSF" id="PIRSF000149">
    <property type="entry name" value="GAP_DH"/>
    <property type="match status" value="1"/>
</dbReference>
<dbReference type="SUPFAM" id="SSF55347">
    <property type="entry name" value="Glyceraldehyde-3-phosphate dehydrogenase-like, C-terminal domain"/>
    <property type="match status" value="1"/>
</dbReference>
<feature type="domain" description="Glyceraldehyde 3-phosphate dehydrogenase NAD(P) binding" evidence="8">
    <location>
        <begin position="1"/>
        <end position="160"/>
    </location>
</feature>
<dbReference type="Gene3D" id="3.30.360.10">
    <property type="entry name" value="Dihydrodipicolinate Reductase, domain 2"/>
    <property type="match status" value="1"/>
</dbReference>
<organism evidence="9 10">
    <name type="scientific">Helicobacter cetorum (strain ATCC BAA-429 / MIT 00-7128)</name>
    <dbReference type="NCBI Taxonomy" id="182217"/>
    <lineage>
        <taxon>Bacteria</taxon>
        <taxon>Pseudomonadati</taxon>
        <taxon>Campylobacterota</taxon>
        <taxon>Epsilonproteobacteria</taxon>
        <taxon>Campylobacterales</taxon>
        <taxon>Helicobacteraceae</taxon>
        <taxon>Helicobacter</taxon>
    </lineage>
</organism>
<dbReference type="eggNOG" id="COG0057">
    <property type="taxonomic scope" value="Bacteria"/>
</dbReference>
<dbReference type="KEGG" id="hce:HCW_05795"/>
<dbReference type="Gene3D" id="3.40.50.720">
    <property type="entry name" value="NAD(P)-binding Rossmann-like Domain"/>
    <property type="match status" value="1"/>
</dbReference>
<evidence type="ECO:0000259" key="8">
    <source>
        <dbReference type="SMART" id="SM00846"/>
    </source>
</evidence>
<dbReference type="RefSeq" id="WP_014661291.1">
    <property type="nucleotide sequence ID" value="NC_017737.1"/>
</dbReference>
<evidence type="ECO:0000256" key="5">
    <source>
        <dbReference type="PIRSR" id="PIRSR000149-4"/>
    </source>
</evidence>
<evidence type="ECO:0000256" key="7">
    <source>
        <dbReference type="RuleBase" id="RU361160"/>
    </source>
</evidence>
<feature type="binding site" evidence="4">
    <location>
        <position position="323"/>
    </location>
    <ligand>
        <name>NAD(+)</name>
        <dbReference type="ChEBI" id="CHEBI:57540"/>
    </ligand>
</feature>
<comment type="similarity">
    <text evidence="1 6">Belongs to the glyceraldehyde-3-phosphate dehydrogenase family.</text>
</comment>
<reference evidence="10" key="1">
    <citation type="submission" date="2012-04" db="EMBL/GenBank/DDBJ databases">
        <title>Complete genome sequence of Helicobacter cetorum strain MIT 00-7128.</title>
        <authorList>
            <person name="Kersulyte D."/>
            <person name="Berg D.E."/>
        </authorList>
    </citation>
    <scope>NUCLEOTIDE SEQUENCE [LARGE SCALE GENOMIC DNA]</scope>
    <source>
        <strain evidence="10">MIT 00-7128</strain>
    </source>
</reference>
<dbReference type="SUPFAM" id="SSF51735">
    <property type="entry name" value="NAD(P)-binding Rossmann-fold domains"/>
    <property type="match status" value="1"/>
</dbReference>
<dbReference type="GO" id="GO:0016620">
    <property type="term" value="F:oxidoreductase activity, acting on the aldehyde or oxo group of donors, NAD or NADP as acceptor"/>
    <property type="evidence" value="ECO:0007669"/>
    <property type="project" value="InterPro"/>
</dbReference>
<feature type="active site" description="Nucleophile" evidence="3">
    <location>
        <position position="160"/>
    </location>
</feature>
<dbReference type="InterPro" id="IPR020830">
    <property type="entry name" value="GlycerAld_3-P_DH_AS"/>
</dbReference>